<reference evidence="2" key="2">
    <citation type="submission" date="2025-08" db="UniProtKB">
        <authorList>
            <consortium name="RefSeq"/>
        </authorList>
    </citation>
    <scope>IDENTIFICATION</scope>
    <source>
        <tissue evidence="2">Leaf</tissue>
    </source>
</reference>
<reference evidence="1" key="1">
    <citation type="journal article" date="2014" name="Nat. Commun.">
        <title>The tobacco genome sequence and its comparison with those of tomato and potato.</title>
        <authorList>
            <person name="Sierro N."/>
            <person name="Battey J.N."/>
            <person name="Ouadi S."/>
            <person name="Bakaher N."/>
            <person name="Bovet L."/>
            <person name="Willig A."/>
            <person name="Goepfert S."/>
            <person name="Peitsch M.C."/>
            <person name="Ivanov N.V."/>
        </authorList>
    </citation>
    <scope>NUCLEOTIDE SEQUENCE [LARGE SCALE GENOMIC DNA]</scope>
</reference>
<organism evidence="1 2">
    <name type="scientific">Nicotiana tabacum</name>
    <name type="common">Common tobacco</name>
    <dbReference type="NCBI Taxonomy" id="4097"/>
    <lineage>
        <taxon>Eukaryota</taxon>
        <taxon>Viridiplantae</taxon>
        <taxon>Streptophyta</taxon>
        <taxon>Embryophyta</taxon>
        <taxon>Tracheophyta</taxon>
        <taxon>Spermatophyta</taxon>
        <taxon>Magnoliopsida</taxon>
        <taxon>eudicotyledons</taxon>
        <taxon>Gunneridae</taxon>
        <taxon>Pentapetalae</taxon>
        <taxon>asterids</taxon>
        <taxon>lamiids</taxon>
        <taxon>Solanales</taxon>
        <taxon>Solanaceae</taxon>
        <taxon>Nicotianoideae</taxon>
        <taxon>Nicotianeae</taxon>
        <taxon>Nicotiana</taxon>
    </lineage>
</organism>
<proteinExistence type="predicted"/>
<protein>
    <submittedName>
        <fullName evidence="2">Uncharacterized protein LOC142166059</fullName>
    </submittedName>
</protein>
<name>A0AC58S6F4_TOBAC</name>
<dbReference type="RefSeq" id="XP_075080573.1">
    <property type="nucleotide sequence ID" value="XM_075224472.1"/>
</dbReference>
<gene>
    <name evidence="2" type="primary">LOC142166059</name>
</gene>
<evidence type="ECO:0000313" key="1">
    <source>
        <dbReference type="Proteomes" id="UP000790787"/>
    </source>
</evidence>
<accession>A0AC58S6F4</accession>
<keyword evidence="1" id="KW-1185">Reference proteome</keyword>
<sequence>MATESQPSDLLNSSTPATGVSVATGSTISGVVDSAHHYYLHPSDYPGMSLVSSTFDGRGYGGWRRAIVIALSAKNKLGFIDGTLVVPAADSGLQRAWARCNDMVLSWLLNSLSKEIAESVLYSQSAKDLWADLKDRFGQTNSAKLFSCKRSYVLWCREILVLQLILLR</sequence>
<evidence type="ECO:0000313" key="2">
    <source>
        <dbReference type="RefSeq" id="XP_075080573.1"/>
    </source>
</evidence>
<dbReference type="Proteomes" id="UP000790787">
    <property type="component" value="Chromosome 11"/>
</dbReference>